<reference evidence="2" key="1">
    <citation type="submission" date="2020-07" db="EMBL/GenBank/DDBJ databases">
        <title>Methanobacterium. sp. MethCan genome.</title>
        <authorList>
            <person name="Postec A."/>
            <person name="Quemeneur M."/>
        </authorList>
    </citation>
    <scope>NUCLEOTIDE SEQUENCE</scope>
    <source>
        <strain evidence="2">MethCAN</strain>
    </source>
</reference>
<dbReference type="KEGG" id="meme:HYG87_01225"/>
<keyword evidence="1" id="KW-0472">Membrane</keyword>
<sequence>MFKDNQGVATVDLLFATLIAMIIIGSLISIIGGETDRAATSELGRARMVGERVATTINTVYTNGRGYSANITIPSDMEISVDVTTNGWVKVNYAGSTIDIRLVPKTNINSVTMNKGEKYTAFNDNGTIKFTKI</sequence>
<name>A0A8T8KAP7_9EURY</name>
<keyword evidence="1" id="KW-0812">Transmembrane</keyword>
<keyword evidence="1" id="KW-1133">Transmembrane helix</keyword>
<proteinExistence type="predicted"/>
<protein>
    <submittedName>
        <fullName evidence="2">Uncharacterized protein</fullName>
    </submittedName>
</protein>
<accession>A0A8T8KAP7</accession>
<evidence type="ECO:0000256" key="1">
    <source>
        <dbReference type="SAM" id="Phobius"/>
    </source>
</evidence>
<dbReference type="GeneID" id="64819343"/>
<dbReference type="Proteomes" id="UP000681041">
    <property type="component" value="Chromosome"/>
</dbReference>
<keyword evidence="3" id="KW-1185">Reference proteome</keyword>
<organism evidence="2 3">
    <name type="scientific">Methanobacterium alkalithermotolerans</name>
    <dbReference type="NCBI Taxonomy" id="2731220"/>
    <lineage>
        <taxon>Archaea</taxon>
        <taxon>Methanobacteriati</taxon>
        <taxon>Methanobacteriota</taxon>
        <taxon>Methanomada group</taxon>
        <taxon>Methanobacteria</taxon>
        <taxon>Methanobacteriales</taxon>
        <taxon>Methanobacteriaceae</taxon>
        <taxon>Methanobacterium</taxon>
    </lineage>
</organism>
<dbReference type="OrthoDB" id="81731at2157"/>
<dbReference type="EMBL" id="CP058560">
    <property type="protein sequence ID" value="QUH22481.1"/>
    <property type="molecule type" value="Genomic_DNA"/>
</dbReference>
<dbReference type="RefSeq" id="WP_211533425.1">
    <property type="nucleotide sequence ID" value="NZ_CP058560.1"/>
</dbReference>
<evidence type="ECO:0000313" key="2">
    <source>
        <dbReference type="EMBL" id="QUH22481.1"/>
    </source>
</evidence>
<dbReference type="AlphaFoldDB" id="A0A8T8KAP7"/>
<gene>
    <name evidence="2" type="ORF">HYG87_01225</name>
</gene>
<evidence type="ECO:0000313" key="3">
    <source>
        <dbReference type="Proteomes" id="UP000681041"/>
    </source>
</evidence>
<feature type="transmembrane region" description="Helical" evidence="1">
    <location>
        <begin position="13"/>
        <end position="33"/>
    </location>
</feature>